<organism evidence="8 9">
    <name type="scientific">Nocardiopsis terrae</name>
    <dbReference type="NCBI Taxonomy" id="372655"/>
    <lineage>
        <taxon>Bacteria</taxon>
        <taxon>Bacillati</taxon>
        <taxon>Actinomycetota</taxon>
        <taxon>Actinomycetes</taxon>
        <taxon>Streptosporangiales</taxon>
        <taxon>Nocardiopsidaceae</taxon>
        <taxon>Nocardiopsis</taxon>
    </lineage>
</organism>
<proteinExistence type="predicted"/>
<dbReference type="Pfam" id="PF00482">
    <property type="entry name" value="T2SSF"/>
    <property type="match status" value="1"/>
</dbReference>
<keyword evidence="5 6" id="KW-0472">Membrane</keyword>
<keyword evidence="3 6" id="KW-0812">Transmembrane</keyword>
<evidence type="ECO:0000256" key="2">
    <source>
        <dbReference type="ARBA" id="ARBA00022475"/>
    </source>
</evidence>
<evidence type="ECO:0000256" key="3">
    <source>
        <dbReference type="ARBA" id="ARBA00022692"/>
    </source>
</evidence>
<evidence type="ECO:0000256" key="5">
    <source>
        <dbReference type="ARBA" id="ARBA00023136"/>
    </source>
</evidence>
<dbReference type="PANTHER" id="PTHR35007">
    <property type="entry name" value="INTEGRAL MEMBRANE PROTEIN-RELATED"/>
    <property type="match status" value="1"/>
</dbReference>
<dbReference type="InterPro" id="IPR018076">
    <property type="entry name" value="T2SS_GspF_dom"/>
</dbReference>
<comment type="caution">
    <text evidence="8">The sequence shown here is derived from an EMBL/GenBank/DDBJ whole genome shotgun (WGS) entry which is preliminary data.</text>
</comment>
<evidence type="ECO:0000256" key="6">
    <source>
        <dbReference type="SAM" id="Phobius"/>
    </source>
</evidence>
<keyword evidence="2" id="KW-1003">Cell membrane</keyword>
<evidence type="ECO:0000256" key="4">
    <source>
        <dbReference type="ARBA" id="ARBA00022989"/>
    </source>
</evidence>
<comment type="subcellular location">
    <subcellularLocation>
        <location evidence="1">Cell membrane</location>
        <topology evidence="1">Multi-pass membrane protein</topology>
    </subcellularLocation>
</comment>
<feature type="domain" description="Type II secretion system protein GspF" evidence="7">
    <location>
        <begin position="63"/>
        <end position="175"/>
    </location>
</feature>
<dbReference type="PANTHER" id="PTHR35007:SF4">
    <property type="entry name" value="CONSERVED TRANSMEMBRANE PROTEIN-RELATED"/>
    <property type="match status" value="1"/>
</dbReference>
<keyword evidence="9" id="KW-1185">Reference proteome</keyword>
<gene>
    <name evidence="8" type="ORF">H4W79_005193</name>
</gene>
<name>A0ABR9HPP7_9ACTN</name>
<evidence type="ECO:0000313" key="8">
    <source>
        <dbReference type="EMBL" id="MBE1460979.1"/>
    </source>
</evidence>
<dbReference type="Proteomes" id="UP000598217">
    <property type="component" value="Unassembled WGS sequence"/>
</dbReference>
<reference evidence="8 9" key="1">
    <citation type="submission" date="2020-10" db="EMBL/GenBank/DDBJ databases">
        <title>Sequencing the genomes of 1000 actinobacteria strains.</title>
        <authorList>
            <person name="Klenk H.-P."/>
        </authorList>
    </citation>
    <scope>NUCLEOTIDE SEQUENCE [LARGE SCALE GENOMIC DNA]</scope>
    <source>
        <strain evidence="8 9">DSM 45157</strain>
    </source>
</reference>
<keyword evidence="4 6" id="KW-1133">Transmembrane helix</keyword>
<evidence type="ECO:0000256" key="1">
    <source>
        <dbReference type="ARBA" id="ARBA00004651"/>
    </source>
</evidence>
<protein>
    <submittedName>
        <fullName evidence="8">Tight adherence protein B</fullName>
    </submittedName>
</protein>
<evidence type="ECO:0000259" key="7">
    <source>
        <dbReference type="Pfam" id="PF00482"/>
    </source>
</evidence>
<accession>A0ABR9HPP7</accession>
<feature type="transmembrane region" description="Helical" evidence="6">
    <location>
        <begin position="192"/>
        <end position="212"/>
    </location>
</feature>
<evidence type="ECO:0000313" key="9">
    <source>
        <dbReference type="Proteomes" id="UP000598217"/>
    </source>
</evidence>
<feature type="transmembrane region" description="Helical" evidence="6">
    <location>
        <begin position="162"/>
        <end position="180"/>
    </location>
</feature>
<dbReference type="EMBL" id="JADBDY010000001">
    <property type="protein sequence ID" value="MBE1460979.1"/>
    <property type="molecule type" value="Genomic_DNA"/>
</dbReference>
<sequence>MILLVVLTAAATLLWSVPRSGRRRLSAVFPREPRRPNPRPSLGDLLARRNEGAERRRSVIVLCRVMAAELRSGQPPELALRVAALEAGPLVGEVSDAGSLRREADRDEDLWSLSCLAVCWEVAAETGAGMAGVVDALAVSLTEREEQRAEASARATGPRTTALVLVGLPVLGTAMSAGLGGSPLAFLFTTPLGLLCLGLGVLLDLVGAWWTLRMVRGAVA</sequence>